<evidence type="ECO:0000313" key="3">
    <source>
        <dbReference type="Proteomes" id="UP000294813"/>
    </source>
</evidence>
<dbReference type="Proteomes" id="UP000294813">
    <property type="component" value="Unassembled WGS sequence"/>
</dbReference>
<dbReference type="AlphaFoldDB" id="A0A4V2SW05"/>
<sequence>MCWSCQQTSKQEWGANLQLFNLGAIIGALFIVILAPFWSYVVMWVEVKKLALQVKANHLEVTGQSESEGSESANRIGFVIPCEDEDWDEEDETA</sequence>
<name>A0A4V2SW05_9FIRM</name>
<organism evidence="2 3">
    <name type="scientific">Heliophilum fasciatum</name>
    <dbReference type="NCBI Taxonomy" id="35700"/>
    <lineage>
        <taxon>Bacteria</taxon>
        <taxon>Bacillati</taxon>
        <taxon>Bacillota</taxon>
        <taxon>Clostridia</taxon>
        <taxon>Eubacteriales</taxon>
        <taxon>Heliobacteriaceae</taxon>
        <taxon>Heliophilum</taxon>
    </lineage>
</organism>
<proteinExistence type="predicted"/>
<keyword evidence="3" id="KW-1185">Reference proteome</keyword>
<evidence type="ECO:0000256" key="1">
    <source>
        <dbReference type="SAM" id="Phobius"/>
    </source>
</evidence>
<accession>A0A4V2SW05</accession>
<keyword evidence="1" id="KW-0812">Transmembrane</keyword>
<keyword evidence="1" id="KW-0472">Membrane</keyword>
<protein>
    <submittedName>
        <fullName evidence="2">Uncharacterized protein</fullName>
    </submittedName>
</protein>
<reference evidence="2 3" key="1">
    <citation type="submission" date="2019-03" db="EMBL/GenBank/DDBJ databases">
        <title>Genomic Encyclopedia of Type Strains, Phase IV (KMG-IV): sequencing the most valuable type-strain genomes for metagenomic binning, comparative biology and taxonomic classification.</title>
        <authorList>
            <person name="Goeker M."/>
        </authorList>
    </citation>
    <scope>NUCLEOTIDE SEQUENCE [LARGE SCALE GENOMIC DNA]</scope>
    <source>
        <strain evidence="2 3">DSM 11170</strain>
    </source>
</reference>
<feature type="transmembrane region" description="Helical" evidence="1">
    <location>
        <begin position="20"/>
        <end position="45"/>
    </location>
</feature>
<dbReference type="EMBL" id="SLXT01000037">
    <property type="protein sequence ID" value="TCP60446.1"/>
    <property type="molecule type" value="Genomic_DNA"/>
</dbReference>
<comment type="caution">
    <text evidence="2">The sequence shown here is derived from an EMBL/GenBank/DDBJ whole genome shotgun (WGS) entry which is preliminary data.</text>
</comment>
<evidence type="ECO:0000313" key="2">
    <source>
        <dbReference type="EMBL" id="TCP60446.1"/>
    </source>
</evidence>
<keyword evidence="1" id="KW-1133">Transmembrane helix</keyword>
<gene>
    <name evidence="2" type="ORF">EDD73_1376</name>
</gene>